<dbReference type="RefSeq" id="WP_175269337.1">
    <property type="nucleotide sequence ID" value="NZ_JABFCR010000016.1"/>
</dbReference>
<reference evidence="2 3" key="1">
    <citation type="submission" date="2020-05" db="EMBL/GenBank/DDBJ databases">
        <authorList>
            <person name="Khan S.A."/>
            <person name="Jeon C.O."/>
            <person name="Chun B.H."/>
        </authorList>
    </citation>
    <scope>NUCLEOTIDE SEQUENCE [LARGE SCALE GENOMIC DNA]</scope>
    <source>
        <strain evidence="2 3">S1162</strain>
    </source>
</reference>
<organism evidence="2 3">
    <name type="scientific">Mucilaginibacter humi</name>
    <dbReference type="NCBI Taxonomy" id="2732510"/>
    <lineage>
        <taxon>Bacteria</taxon>
        <taxon>Pseudomonadati</taxon>
        <taxon>Bacteroidota</taxon>
        <taxon>Sphingobacteriia</taxon>
        <taxon>Sphingobacteriales</taxon>
        <taxon>Sphingobacteriaceae</taxon>
        <taxon>Mucilaginibacter</taxon>
    </lineage>
</organism>
<evidence type="ECO:0000259" key="1">
    <source>
        <dbReference type="PROSITE" id="PS50967"/>
    </source>
</evidence>
<dbReference type="SMART" id="SM00341">
    <property type="entry name" value="HRDC"/>
    <property type="match status" value="1"/>
</dbReference>
<feature type="domain" description="HRDC" evidence="1">
    <location>
        <begin position="3"/>
        <end position="83"/>
    </location>
</feature>
<proteinExistence type="predicted"/>
<dbReference type="Pfam" id="PF00570">
    <property type="entry name" value="HRDC"/>
    <property type="match status" value="1"/>
</dbReference>
<evidence type="ECO:0000313" key="3">
    <source>
        <dbReference type="Proteomes" id="UP000566071"/>
    </source>
</evidence>
<dbReference type="PROSITE" id="PS50967">
    <property type="entry name" value="HRDC"/>
    <property type="match status" value="1"/>
</dbReference>
<comment type="caution">
    <text evidence="2">The sequence shown here is derived from an EMBL/GenBank/DDBJ whole genome shotgun (WGS) entry which is preliminary data.</text>
</comment>
<name>A0ABX1W0A8_9SPHI</name>
<gene>
    <name evidence="2" type="ORF">HK413_04885</name>
</gene>
<sequence length="91" mass="10003">MNALPNEELYQQILTWREIIAEKEKVMPNMIFSAKTAATIAEKLPATLKALAAIKGVGPQKATQFGNDIIELIRAYEQGLLGTGLEQVSLF</sequence>
<accession>A0ABX1W0A8</accession>
<dbReference type="Proteomes" id="UP000566071">
    <property type="component" value="Unassembled WGS sequence"/>
</dbReference>
<dbReference type="InterPro" id="IPR010997">
    <property type="entry name" value="HRDC-like_sf"/>
</dbReference>
<dbReference type="InterPro" id="IPR044876">
    <property type="entry name" value="HRDC_dom_sf"/>
</dbReference>
<protein>
    <submittedName>
        <fullName evidence="2">HRDC domain-containing protein</fullName>
    </submittedName>
</protein>
<evidence type="ECO:0000313" key="2">
    <source>
        <dbReference type="EMBL" id="NNU33647.1"/>
    </source>
</evidence>
<dbReference type="Gene3D" id="1.10.150.80">
    <property type="entry name" value="HRDC domain"/>
    <property type="match status" value="1"/>
</dbReference>
<dbReference type="SUPFAM" id="SSF47819">
    <property type="entry name" value="HRDC-like"/>
    <property type="match status" value="1"/>
</dbReference>
<keyword evidence="3" id="KW-1185">Reference proteome</keyword>
<dbReference type="InterPro" id="IPR002121">
    <property type="entry name" value="HRDC_dom"/>
</dbReference>
<dbReference type="EMBL" id="JABFCR010000016">
    <property type="protein sequence ID" value="NNU33647.1"/>
    <property type="molecule type" value="Genomic_DNA"/>
</dbReference>